<gene>
    <name evidence="1" type="ORF">Srubr_37430</name>
</gene>
<sequence>MIPRPAPAPQDVAAEAAAWATVLVRRHLVHAMVGLPTGGWLVQHEPHGPVRLLDGPADVLGLAAAIQRRLRAARPESR</sequence>
<keyword evidence="2" id="KW-1185">Reference proteome</keyword>
<proteinExistence type="predicted"/>
<dbReference type="EMBL" id="BNEA01000015">
    <property type="protein sequence ID" value="GHI53897.1"/>
    <property type="molecule type" value="Genomic_DNA"/>
</dbReference>
<comment type="caution">
    <text evidence="1">The sequence shown here is derived from an EMBL/GenBank/DDBJ whole genome shotgun (WGS) entry which is preliminary data.</text>
</comment>
<evidence type="ECO:0000313" key="2">
    <source>
        <dbReference type="Proteomes" id="UP000646738"/>
    </source>
</evidence>
<protein>
    <submittedName>
        <fullName evidence="1">Uncharacterized protein</fullName>
    </submittedName>
</protein>
<organism evidence="1 2">
    <name type="scientific">Streptomyces rubradiris</name>
    <name type="common">Streptomyces achromogenes subsp. rubradiris</name>
    <dbReference type="NCBI Taxonomy" id="285531"/>
    <lineage>
        <taxon>Bacteria</taxon>
        <taxon>Bacillati</taxon>
        <taxon>Actinomycetota</taxon>
        <taxon>Actinomycetes</taxon>
        <taxon>Kitasatosporales</taxon>
        <taxon>Streptomycetaceae</taxon>
        <taxon>Streptomyces</taxon>
    </lineage>
</organism>
<name>A0ABQ3RDL4_STRRR</name>
<accession>A0ABQ3RDL4</accession>
<dbReference type="Proteomes" id="UP000646738">
    <property type="component" value="Unassembled WGS sequence"/>
</dbReference>
<reference evidence="2" key="1">
    <citation type="submission" date="2023-07" db="EMBL/GenBank/DDBJ databases">
        <title>Whole genome shotgun sequence of Streptomyces achromogenes subsp. rubradiris NBRC 14000.</title>
        <authorList>
            <person name="Komaki H."/>
            <person name="Tamura T."/>
        </authorList>
    </citation>
    <scope>NUCLEOTIDE SEQUENCE [LARGE SCALE GENOMIC DNA]</scope>
    <source>
        <strain evidence="2">NBRC 14000</strain>
    </source>
</reference>
<evidence type="ECO:0000313" key="1">
    <source>
        <dbReference type="EMBL" id="GHI53897.1"/>
    </source>
</evidence>